<dbReference type="STRING" id="452637.Oter_1577"/>
<keyword evidence="3" id="KW-1185">Reference proteome</keyword>
<dbReference type="EMBL" id="CP001032">
    <property type="protein sequence ID" value="ACB74861.1"/>
    <property type="molecule type" value="Genomic_DNA"/>
</dbReference>
<evidence type="ECO:0000313" key="2">
    <source>
        <dbReference type="EMBL" id="ACB74861.1"/>
    </source>
</evidence>
<dbReference type="PANTHER" id="PTHR47738:SF2">
    <property type="entry name" value="PTS SYSTEM FRUCTOSE-LIKE EIIA COMPONENT"/>
    <property type="match status" value="1"/>
</dbReference>
<dbReference type="RefSeq" id="WP_012374399.1">
    <property type="nucleotide sequence ID" value="NC_010571.1"/>
</dbReference>
<dbReference type="Proteomes" id="UP000007013">
    <property type="component" value="Chromosome"/>
</dbReference>
<dbReference type="PANTHER" id="PTHR47738">
    <property type="entry name" value="PTS SYSTEM FRUCTOSE-LIKE EIIA COMPONENT-RELATED"/>
    <property type="match status" value="1"/>
</dbReference>
<dbReference type="InterPro" id="IPR051541">
    <property type="entry name" value="PTS_SugarTrans_NitroReg"/>
</dbReference>
<proteinExistence type="predicted"/>
<evidence type="ECO:0000313" key="3">
    <source>
        <dbReference type="Proteomes" id="UP000007013"/>
    </source>
</evidence>
<gene>
    <name evidence="2" type="ordered locus">Oter_1577</name>
</gene>
<dbReference type="CDD" id="cd00211">
    <property type="entry name" value="PTS_IIA_fru"/>
    <property type="match status" value="1"/>
</dbReference>
<dbReference type="Gene3D" id="3.40.930.10">
    <property type="entry name" value="Mannitol-specific EII, Chain A"/>
    <property type="match status" value="1"/>
</dbReference>
<dbReference type="eggNOG" id="COG1762">
    <property type="taxonomic scope" value="Bacteria"/>
</dbReference>
<dbReference type="InterPro" id="IPR002178">
    <property type="entry name" value="PTS_EIIA_type-2_dom"/>
</dbReference>
<evidence type="ECO:0000259" key="1">
    <source>
        <dbReference type="PROSITE" id="PS51094"/>
    </source>
</evidence>
<dbReference type="InterPro" id="IPR016152">
    <property type="entry name" value="PTrfase/Anion_transptr"/>
</dbReference>
<dbReference type="KEGG" id="ote:Oter_1577"/>
<name>B1ZTS5_OPITP</name>
<dbReference type="Pfam" id="PF00359">
    <property type="entry name" value="PTS_EIIA_2"/>
    <property type="match status" value="1"/>
</dbReference>
<accession>B1ZTS5</accession>
<dbReference type="HOGENOM" id="CLU_072531_5_0_0"/>
<dbReference type="AlphaFoldDB" id="B1ZTS5"/>
<feature type="domain" description="PTS EIIA type-2" evidence="1">
    <location>
        <begin position="7"/>
        <end position="149"/>
    </location>
</feature>
<organism evidence="2 3">
    <name type="scientific">Opitutus terrae (strain DSM 11246 / JCM 15787 / PB90-1)</name>
    <dbReference type="NCBI Taxonomy" id="452637"/>
    <lineage>
        <taxon>Bacteria</taxon>
        <taxon>Pseudomonadati</taxon>
        <taxon>Verrucomicrobiota</taxon>
        <taxon>Opitutia</taxon>
        <taxon>Opitutales</taxon>
        <taxon>Opitutaceae</taxon>
        <taxon>Opitutus</taxon>
    </lineage>
</organism>
<dbReference type="OrthoDB" id="95460at2"/>
<dbReference type="SUPFAM" id="SSF55804">
    <property type="entry name" value="Phoshotransferase/anion transport protein"/>
    <property type="match status" value="1"/>
</dbReference>
<reference evidence="2 3" key="1">
    <citation type="journal article" date="2011" name="J. Bacteriol.">
        <title>Genome sequence of the verrucomicrobium Opitutus terrae PB90-1, an abundant inhabitant of rice paddy soil ecosystems.</title>
        <authorList>
            <person name="van Passel M.W."/>
            <person name="Kant R."/>
            <person name="Palva A."/>
            <person name="Copeland A."/>
            <person name="Lucas S."/>
            <person name="Lapidus A."/>
            <person name="Glavina del Rio T."/>
            <person name="Pitluck S."/>
            <person name="Goltsman E."/>
            <person name="Clum A."/>
            <person name="Sun H."/>
            <person name="Schmutz J."/>
            <person name="Larimer F.W."/>
            <person name="Land M.L."/>
            <person name="Hauser L."/>
            <person name="Kyrpides N."/>
            <person name="Mikhailova N."/>
            <person name="Richardson P.P."/>
            <person name="Janssen P.H."/>
            <person name="de Vos W.M."/>
            <person name="Smidt H."/>
        </authorList>
    </citation>
    <scope>NUCLEOTIDE SEQUENCE [LARGE SCALE GENOMIC DNA]</scope>
    <source>
        <strain evidence="3">DSM 11246 / JCM 15787 / PB90-1</strain>
    </source>
</reference>
<sequence>MAGRLSQLLDPARISLQVKNVKRTSALHEVAQLLANHPDVLNFEGFYGELLARDRLDSTSLGHGFAVPHARTDHVQKIVLAVGRSEAGIPFDTGENVRLMFMLGTPKARPGDYLQVLSTLCRVLKDGSTREAFLTAPTPEDFMRIVADAETKLLGPA</sequence>
<protein>
    <submittedName>
        <fullName evidence="2">Putative PTS IIA-like nitrogen-regulatory protein PtsN</fullName>
    </submittedName>
</protein>
<dbReference type="PROSITE" id="PS51094">
    <property type="entry name" value="PTS_EIIA_TYPE_2"/>
    <property type="match status" value="1"/>
</dbReference>